<reference evidence="1 2" key="1">
    <citation type="submission" date="2024-02" db="EMBL/GenBank/DDBJ databases">
        <title>Complete sequences of two Paenibacillus sp. strains and one Lysinibacillus strain isolated from the environment on STAA medium highlight biotechnological potential.</title>
        <authorList>
            <person name="Attere S.A."/>
            <person name="Piche L.C."/>
            <person name="Intertaglia L."/>
            <person name="Lami R."/>
            <person name="Charette S.J."/>
            <person name="Vincent A.T."/>
        </authorList>
    </citation>
    <scope>NUCLEOTIDE SEQUENCE [LARGE SCALE GENOMIC DNA]</scope>
    <source>
        <strain evidence="1 2">Y5S-7</strain>
    </source>
</reference>
<gene>
    <name evidence="1" type="ORF">V6668_27295</name>
</gene>
<dbReference type="AlphaFoldDB" id="A0ABD8AR63"/>
<evidence type="ECO:0008006" key="3">
    <source>
        <dbReference type="Google" id="ProtNLM"/>
    </source>
</evidence>
<evidence type="ECO:0000313" key="1">
    <source>
        <dbReference type="EMBL" id="WWP20088.1"/>
    </source>
</evidence>
<dbReference type="SUPFAM" id="SSF53098">
    <property type="entry name" value="Ribonuclease H-like"/>
    <property type="match status" value="1"/>
</dbReference>
<sequence>MYLSAIKDLLNDEIVACEIGKRSDNELLLRTFIKAFAKQKRRNRTDRSREDQYTSHAYPGILPKVGVQINMSSRGNCYGNASMESFFLAS</sequence>
<accession>A0ABD8AR63</accession>
<dbReference type="InterPro" id="IPR012337">
    <property type="entry name" value="RNaseH-like_sf"/>
</dbReference>
<dbReference type="InterPro" id="IPR050900">
    <property type="entry name" value="Transposase_IS3/IS150/IS904"/>
</dbReference>
<dbReference type="GeneID" id="93479258"/>
<proteinExistence type="predicted"/>
<dbReference type="PANTHER" id="PTHR46889">
    <property type="entry name" value="TRANSPOSASE INSF FOR INSERTION SEQUENCE IS3B-RELATED"/>
    <property type="match status" value="1"/>
</dbReference>
<evidence type="ECO:0000313" key="2">
    <source>
        <dbReference type="Proteomes" id="UP001364764"/>
    </source>
</evidence>
<dbReference type="RefSeq" id="WP_338707155.1">
    <property type="nucleotide sequence ID" value="NZ_CP145892.1"/>
</dbReference>
<protein>
    <recommendedName>
        <fullName evidence="3">Transposase</fullName>
    </recommendedName>
</protein>
<name>A0ABD8AR63_PAEAM</name>
<dbReference type="PANTHER" id="PTHR46889:SF4">
    <property type="entry name" value="TRANSPOSASE INSO FOR INSERTION SEQUENCE ELEMENT IS911B-RELATED"/>
    <property type="match status" value="1"/>
</dbReference>
<organism evidence="1 2">
    <name type="scientific">Paenibacillus amylolyticus</name>
    <dbReference type="NCBI Taxonomy" id="1451"/>
    <lineage>
        <taxon>Bacteria</taxon>
        <taxon>Bacillati</taxon>
        <taxon>Bacillota</taxon>
        <taxon>Bacilli</taxon>
        <taxon>Bacillales</taxon>
        <taxon>Paenibacillaceae</taxon>
        <taxon>Paenibacillus</taxon>
    </lineage>
</organism>
<dbReference type="Proteomes" id="UP001364764">
    <property type="component" value="Chromosome"/>
</dbReference>
<dbReference type="EMBL" id="CP145892">
    <property type="protein sequence ID" value="WWP20088.1"/>
    <property type="molecule type" value="Genomic_DNA"/>
</dbReference>